<proteinExistence type="predicted"/>
<protein>
    <submittedName>
        <fullName evidence="1">DnaJ-class molecular chaperone</fullName>
    </submittedName>
</protein>
<dbReference type="EMBL" id="JACCBA010000001">
    <property type="protein sequence ID" value="NYD48052.1"/>
    <property type="molecule type" value="Genomic_DNA"/>
</dbReference>
<comment type="caution">
    <text evidence="1">The sequence shown here is derived from an EMBL/GenBank/DDBJ whole genome shotgun (WGS) entry which is preliminary data.</text>
</comment>
<dbReference type="Proteomes" id="UP000529783">
    <property type="component" value="Unassembled WGS sequence"/>
</dbReference>
<evidence type="ECO:0000313" key="1">
    <source>
        <dbReference type="EMBL" id="NYD48052.1"/>
    </source>
</evidence>
<dbReference type="SUPFAM" id="SSF57938">
    <property type="entry name" value="DnaJ/Hsp40 cysteine-rich domain"/>
    <property type="match status" value="1"/>
</dbReference>
<evidence type="ECO:0000313" key="2">
    <source>
        <dbReference type="Proteomes" id="UP000529783"/>
    </source>
</evidence>
<keyword evidence="2" id="KW-1185">Reference proteome</keyword>
<dbReference type="Gene3D" id="6.20.20.10">
    <property type="match status" value="1"/>
</dbReference>
<accession>A0A7Y9JG96</accession>
<reference evidence="1 2" key="1">
    <citation type="submission" date="2020-07" db="EMBL/GenBank/DDBJ databases">
        <title>Sequencing the genomes of 1000 actinobacteria strains.</title>
        <authorList>
            <person name="Klenk H.-P."/>
        </authorList>
    </citation>
    <scope>NUCLEOTIDE SEQUENCE [LARGE SCALE GENOMIC DNA]</scope>
    <source>
        <strain evidence="1 2">DSM 40398</strain>
    </source>
</reference>
<organism evidence="1 2">
    <name type="scientific">Actinomadura luteofluorescens</name>
    <dbReference type="NCBI Taxonomy" id="46163"/>
    <lineage>
        <taxon>Bacteria</taxon>
        <taxon>Bacillati</taxon>
        <taxon>Actinomycetota</taxon>
        <taxon>Actinomycetes</taxon>
        <taxon>Streptosporangiales</taxon>
        <taxon>Thermomonosporaceae</taxon>
        <taxon>Actinomadura</taxon>
    </lineage>
</organism>
<gene>
    <name evidence="1" type="ORF">BJY14_004035</name>
</gene>
<dbReference type="InterPro" id="IPR036410">
    <property type="entry name" value="HSP_DnaJ_Cys-rich_dom_sf"/>
</dbReference>
<sequence length="38" mass="4217">MFDFIIAFITSWEPCRTCTGSGWTSQGQCPTCRGQGRS</sequence>
<dbReference type="AlphaFoldDB" id="A0A7Y9JG96"/>
<name>A0A7Y9JG96_9ACTN</name>